<protein>
    <recommendedName>
        <fullName evidence="3">Cytochrome P450</fullName>
    </recommendedName>
</protein>
<sequence>MLEGYAWLPALRRRSEGDVVHTRVMGQRAVALLGPDAARFFYDEDHVRRAPALPEPVKSTLFGHGAVHSLDRDDHRARKAVFVSLMTPQRVAGLTEEVAAVWERTTVSWPAGRAVVLFDAAAEILTEGVCRWAGIPLDASEVPGLAADLVAMVDGFGSPGPRHWRARAARRRREEWLTGIVERVRGGAVTPSPNSALAAVSAHRDLGGQPLAARIAAVELPRST</sequence>
<dbReference type="InterPro" id="IPR036396">
    <property type="entry name" value="Cyt_P450_sf"/>
</dbReference>
<dbReference type="EMBL" id="BOOC01000029">
    <property type="protein sequence ID" value="GIH42137.1"/>
    <property type="molecule type" value="Genomic_DNA"/>
</dbReference>
<keyword evidence="2" id="KW-1185">Reference proteome</keyword>
<evidence type="ECO:0000313" key="1">
    <source>
        <dbReference type="EMBL" id="GIH42137.1"/>
    </source>
</evidence>
<evidence type="ECO:0008006" key="3">
    <source>
        <dbReference type="Google" id="ProtNLM"/>
    </source>
</evidence>
<gene>
    <name evidence="1" type="ORF">Mco01_51370</name>
</gene>
<reference evidence="1 2" key="1">
    <citation type="submission" date="2021-01" db="EMBL/GenBank/DDBJ databases">
        <title>Whole genome shotgun sequence of Microbispora corallina NBRC 16416.</title>
        <authorList>
            <person name="Komaki H."/>
            <person name="Tamura T."/>
        </authorList>
    </citation>
    <scope>NUCLEOTIDE SEQUENCE [LARGE SCALE GENOMIC DNA]</scope>
    <source>
        <strain evidence="1 2">NBRC 16416</strain>
    </source>
</reference>
<evidence type="ECO:0000313" key="2">
    <source>
        <dbReference type="Proteomes" id="UP000603904"/>
    </source>
</evidence>
<organism evidence="1 2">
    <name type="scientific">Microbispora corallina</name>
    <dbReference type="NCBI Taxonomy" id="83302"/>
    <lineage>
        <taxon>Bacteria</taxon>
        <taxon>Bacillati</taxon>
        <taxon>Actinomycetota</taxon>
        <taxon>Actinomycetes</taxon>
        <taxon>Streptosporangiales</taxon>
        <taxon>Streptosporangiaceae</taxon>
        <taxon>Microbispora</taxon>
    </lineage>
</organism>
<proteinExistence type="predicted"/>
<dbReference type="Gene3D" id="1.10.630.10">
    <property type="entry name" value="Cytochrome P450"/>
    <property type="match status" value="1"/>
</dbReference>
<dbReference type="RefSeq" id="WP_204059404.1">
    <property type="nucleotide sequence ID" value="NZ_BAAAGP010000007.1"/>
</dbReference>
<name>A0ABQ4G4Y2_9ACTN</name>
<dbReference type="Proteomes" id="UP000603904">
    <property type="component" value="Unassembled WGS sequence"/>
</dbReference>
<comment type="caution">
    <text evidence="1">The sequence shown here is derived from an EMBL/GenBank/DDBJ whole genome shotgun (WGS) entry which is preliminary data.</text>
</comment>
<accession>A0ABQ4G4Y2</accession>
<dbReference type="SUPFAM" id="SSF48264">
    <property type="entry name" value="Cytochrome P450"/>
    <property type="match status" value="1"/>
</dbReference>